<evidence type="ECO:0000256" key="2">
    <source>
        <dbReference type="ARBA" id="ARBA00022737"/>
    </source>
</evidence>
<dbReference type="Gene3D" id="3.80.10.10">
    <property type="entry name" value="Ribonuclease Inhibitor"/>
    <property type="match status" value="1"/>
</dbReference>
<comment type="caution">
    <text evidence="3">The sequence shown here is derived from an EMBL/GenBank/DDBJ whole genome shotgun (WGS) entry which is preliminary data.</text>
</comment>
<name>A0AAV8XFU6_9CUCU</name>
<dbReference type="EMBL" id="JANEYF010003267">
    <property type="protein sequence ID" value="KAJ8937822.1"/>
    <property type="molecule type" value="Genomic_DNA"/>
</dbReference>
<keyword evidence="1" id="KW-0433">Leucine-rich repeat</keyword>
<sequence length="295" mass="33809">MWELEDFTPPVPTSEDSICENYFVENVSRNSFGRYEVALPFKADPTQLGDSFALSQTRLFSLEKRLEKNLELRNTYYLQHNQFSFIPKFISKTLEMLDFRHNSIREITNDNFDNLPALQEIILENNKLQFVDANIFLKLPKLERLYLYTNLWECSCKSVRLFRDLAKIVRTESELECDIGKDERIIADAGGITQEFVNMCPAEKKLEHLIEANNGVLKGSSSSLLRCWRGYFFGSPVIFVGYQVFVPDWPFGFHPSGFRLFSSSYVEVFPQHSGCPVILLSPADCTALGTTSATS</sequence>
<evidence type="ECO:0000313" key="4">
    <source>
        <dbReference type="Proteomes" id="UP001162156"/>
    </source>
</evidence>
<dbReference type="SUPFAM" id="SSF52058">
    <property type="entry name" value="L domain-like"/>
    <property type="match status" value="1"/>
</dbReference>
<dbReference type="PANTHER" id="PTHR45712">
    <property type="entry name" value="AGAP008170-PA"/>
    <property type="match status" value="1"/>
</dbReference>
<keyword evidence="4" id="KW-1185">Reference proteome</keyword>
<evidence type="ECO:0000256" key="1">
    <source>
        <dbReference type="ARBA" id="ARBA00022614"/>
    </source>
</evidence>
<reference evidence="3" key="1">
    <citation type="journal article" date="2023" name="Insect Mol. Biol.">
        <title>Genome sequencing provides insights into the evolution of gene families encoding plant cell wall-degrading enzymes in longhorned beetles.</title>
        <authorList>
            <person name="Shin N.R."/>
            <person name="Okamura Y."/>
            <person name="Kirsch R."/>
            <person name="Pauchet Y."/>
        </authorList>
    </citation>
    <scope>NUCLEOTIDE SEQUENCE</scope>
    <source>
        <strain evidence="3">RBIC_L_NR</strain>
    </source>
</reference>
<accession>A0AAV8XFU6</accession>
<dbReference type="Proteomes" id="UP001162156">
    <property type="component" value="Unassembled WGS sequence"/>
</dbReference>
<evidence type="ECO:0000313" key="3">
    <source>
        <dbReference type="EMBL" id="KAJ8937822.1"/>
    </source>
</evidence>
<dbReference type="InterPro" id="IPR001611">
    <property type="entry name" value="Leu-rich_rpt"/>
</dbReference>
<gene>
    <name evidence="3" type="ORF">NQ314_011699</name>
</gene>
<dbReference type="InterPro" id="IPR032675">
    <property type="entry name" value="LRR_dom_sf"/>
</dbReference>
<proteinExistence type="predicted"/>
<protein>
    <submittedName>
        <fullName evidence="3">Uncharacterized protein</fullName>
    </submittedName>
</protein>
<dbReference type="Pfam" id="PF13855">
    <property type="entry name" value="LRR_8"/>
    <property type="match status" value="1"/>
</dbReference>
<dbReference type="PANTHER" id="PTHR45712:SF22">
    <property type="entry name" value="INSULIN-LIKE GROWTH FACTOR-BINDING PROTEIN COMPLEX ACID LABILE SUBUNIT"/>
    <property type="match status" value="1"/>
</dbReference>
<keyword evidence="2" id="KW-0677">Repeat</keyword>
<dbReference type="InterPro" id="IPR050333">
    <property type="entry name" value="SLRP"/>
</dbReference>
<dbReference type="AlphaFoldDB" id="A0AAV8XFU6"/>
<organism evidence="3 4">
    <name type="scientific">Rhamnusium bicolor</name>
    <dbReference type="NCBI Taxonomy" id="1586634"/>
    <lineage>
        <taxon>Eukaryota</taxon>
        <taxon>Metazoa</taxon>
        <taxon>Ecdysozoa</taxon>
        <taxon>Arthropoda</taxon>
        <taxon>Hexapoda</taxon>
        <taxon>Insecta</taxon>
        <taxon>Pterygota</taxon>
        <taxon>Neoptera</taxon>
        <taxon>Endopterygota</taxon>
        <taxon>Coleoptera</taxon>
        <taxon>Polyphaga</taxon>
        <taxon>Cucujiformia</taxon>
        <taxon>Chrysomeloidea</taxon>
        <taxon>Cerambycidae</taxon>
        <taxon>Lepturinae</taxon>
        <taxon>Rhagiini</taxon>
        <taxon>Rhamnusium</taxon>
    </lineage>
</organism>